<evidence type="ECO:0000313" key="3">
    <source>
        <dbReference type="Proteomes" id="UP000198604"/>
    </source>
</evidence>
<feature type="domain" description="DUF7296" evidence="1">
    <location>
        <begin position="7"/>
        <end position="103"/>
    </location>
</feature>
<accession>A0A0E4H5T5</accession>
<dbReference type="Proteomes" id="UP000198604">
    <property type="component" value="Unassembled WGS sequence"/>
</dbReference>
<organism evidence="2 3">
    <name type="scientific">Streptococcus varani</name>
    <dbReference type="NCBI Taxonomy" id="1608583"/>
    <lineage>
        <taxon>Bacteria</taxon>
        <taxon>Bacillati</taxon>
        <taxon>Bacillota</taxon>
        <taxon>Bacilli</taxon>
        <taxon>Lactobacillales</taxon>
        <taxon>Streptococcaceae</taxon>
        <taxon>Streptococcus</taxon>
    </lineage>
</organism>
<evidence type="ECO:0000313" key="2">
    <source>
        <dbReference type="EMBL" id="CQR26013.1"/>
    </source>
</evidence>
<dbReference type="Pfam" id="PF23969">
    <property type="entry name" value="DUF7296"/>
    <property type="match status" value="1"/>
</dbReference>
<dbReference type="RefSeq" id="WP_141651845.1">
    <property type="nucleotide sequence ID" value="NZ_CTEN01000006.1"/>
</dbReference>
<protein>
    <recommendedName>
        <fullName evidence="1">DUF7296 domain-containing protein</fullName>
    </recommendedName>
</protein>
<evidence type="ECO:0000259" key="1">
    <source>
        <dbReference type="Pfam" id="PF23969"/>
    </source>
</evidence>
<sequence>MNQEFSYLVFRQNNSGGYWIENEDISSEVVIQACQLSDAVAKLEEILAIDSEYKSYCSCCGPRWSPGSPIEYKTVDFKGLDTGHTAILYKADGTKMRIPWQRYGLYDVLLTKPTGDSLR</sequence>
<proteinExistence type="predicted"/>
<dbReference type="OrthoDB" id="2231512at2"/>
<gene>
    <name evidence="2" type="ORF">BN1356_02358</name>
</gene>
<keyword evidence="3" id="KW-1185">Reference proteome</keyword>
<dbReference type="InterPro" id="IPR055720">
    <property type="entry name" value="DUF7296"/>
</dbReference>
<reference evidence="3" key="1">
    <citation type="submission" date="2015-03" db="EMBL/GenBank/DDBJ databases">
        <authorList>
            <person name="Urmite Genomes"/>
        </authorList>
    </citation>
    <scope>NUCLEOTIDE SEQUENCE [LARGE SCALE GENOMIC DNA]</scope>
    <source>
        <strain evidence="3">FF10</strain>
    </source>
</reference>
<dbReference type="EMBL" id="CTEN01000006">
    <property type="protein sequence ID" value="CQR26013.1"/>
    <property type="molecule type" value="Genomic_DNA"/>
</dbReference>
<dbReference type="AlphaFoldDB" id="A0A0E4H5T5"/>
<name>A0A0E4H5T5_9STRE</name>